<feature type="region of interest" description="Disordered" evidence="1">
    <location>
        <begin position="49"/>
        <end position="215"/>
    </location>
</feature>
<dbReference type="KEGG" id="crq:GCK72_025919"/>
<name>E3MUZ9_CAERE</name>
<feature type="region of interest" description="Disordered" evidence="1">
    <location>
        <begin position="461"/>
        <end position="502"/>
    </location>
</feature>
<dbReference type="EMBL" id="DS268481">
    <property type="protein sequence ID" value="EFP10026.1"/>
    <property type="molecule type" value="Genomic_DNA"/>
</dbReference>
<feature type="region of interest" description="Disordered" evidence="1">
    <location>
        <begin position="843"/>
        <end position="867"/>
    </location>
</feature>
<feature type="compositionally biased region" description="Polar residues" evidence="1">
    <location>
        <begin position="779"/>
        <end position="793"/>
    </location>
</feature>
<gene>
    <name evidence="2" type="ORF">CRE_20826</name>
</gene>
<keyword evidence="3" id="KW-1185">Reference proteome</keyword>
<dbReference type="GeneID" id="9826277"/>
<dbReference type="STRING" id="31234.E3MUZ9"/>
<reference evidence="2" key="1">
    <citation type="submission" date="2007-07" db="EMBL/GenBank/DDBJ databases">
        <title>PCAP assembly of the Caenorhabditis remanei genome.</title>
        <authorList>
            <consortium name="The Caenorhabditis remanei Sequencing Consortium"/>
            <person name="Wilson R.K."/>
        </authorList>
    </citation>
    <scope>NUCLEOTIDE SEQUENCE [LARGE SCALE GENOMIC DNA]</scope>
    <source>
        <strain evidence="2">PB4641</strain>
    </source>
</reference>
<feature type="compositionally biased region" description="Low complexity" evidence="1">
    <location>
        <begin position="754"/>
        <end position="767"/>
    </location>
</feature>
<feature type="compositionally biased region" description="Polar residues" evidence="1">
    <location>
        <begin position="1007"/>
        <end position="1022"/>
    </location>
</feature>
<feature type="region of interest" description="Disordered" evidence="1">
    <location>
        <begin position="735"/>
        <end position="793"/>
    </location>
</feature>
<feature type="compositionally biased region" description="Low complexity" evidence="1">
    <location>
        <begin position="206"/>
        <end position="215"/>
    </location>
</feature>
<proteinExistence type="predicted"/>
<sequence length="1107" mass="119932">MDSVSSGNYEKNAAWAGKKSFAEVVKQGMKMETSELCCHVDSMQTDNAIGNAENIDSDKTPNLDSASAASDVSAEDLITAVTAGESSQSTPPVEDEKTCNVQELSEGTDQDSTGTQQPQTSSTASASPDVGPISMPLNYDQSSNTSALKLDDSVTPKMENGVSVLESPETSSTTQEEAESATSDDETFGSVSPEIDNRRIKDAVPESEPSEISESCSALPVNVASLASDKNSVPSAAIINDCVVQEIEDAVPASEFSAAPVISTQSRNGCNFGTISVYLNAEAALPVVDTAIPDSTKSDERMEQMEKSPILESKSEQGSHSPAAQETEDAVPASESSAAPVVSAQSQNEDVSGSISVDINAEAALPVVEDSIPDSPQLNGKMQQMGEFPSLESKRELCSDPPAAIPKVSAAQGIDSVPTSESSTAPSLVSVPAVSTQSLNGGVSGCISVGQNTETALPELDTSFTDFPKSNEETHPTDLQNVLSGPNTAPTSESSESSVQRPSEISLTNQIMMSNQTGAIQFAGSSSQNYQPAFHVQRPVRPDLERYNPQPTTYYPLLEPYVPLQPPPAYAPPAYSPPAYGAPAYGPPAIGPPPIPYGPPPNGPPPIHHQFCQPPPISYGQPPYNSLFFEGEPVYTDVLTSPLSSSTYSVANTPQMRASWYPDNPYDMNSWRGYQFNSFPSSSSNWEDPYGMNQWNSTSFEQYLESRYPNTPSAHFYEGRYSYMYLYEKYGVPVDQSTSTHTNSRNPRNGGQQSRYNSYNSRNGGSNQKTRNPVRRNNSKSSTNASTVSQPVGQQALLAVEVKENTPTDNIENPEMPAVSENVENRQMKVGGGRRRWFNRKKIKGSGQSSSTENVAASATEEVESDDDIYEDAQEEFYCENRCNEGLESSPSAVYDEINSTSHPKDEVVREMMVVESSEESAQKEELVREVQHSVGLLKSEPEPEPKTELESRPEPTLDSGSNSEEEPEAETGKEQESELESEPKSDSKESNSELELVKNAEDAQEISANVQSIFNTSSGSSPEAFKQETAVEKQRVPREVAPKKTWQKLEPYQPPERMVVQRQSMEAPRPKSKTLPTISVQPGKTSYRQKMDKKQLLELTGFKLTD</sequence>
<protein>
    <submittedName>
        <fullName evidence="2">Uncharacterized protein</fullName>
    </submittedName>
</protein>
<feature type="compositionally biased region" description="Polar residues" evidence="1">
    <location>
        <begin position="735"/>
        <end position="753"/>
    </location>
</feature>
<feature type="compositionally biased region" description="Polar residues" evidence="1">
    <location>
        <begin position="846"/>
        <end position="857"/>
    </location>
</feature>
<feature type="compositionally biased region" description="Basic and acidic residues" evidence="1">
    <location>
        <begin position="921"/>
        <end position="932"/>
    </location>
</feature>
<feature type="compositionally biased region" description="Low complexity" evidence="1">
    <location>
        <begin position="330"/>
        <end position="347"/>
    </location>
</feature>
<feature type="region of interest" description="Disordered" evidence="1">
    <location>
        <begin position="887"/>
        <end position="1093"/>
    </location>
</feature>
<feature type="compositionally biased region" description="Basic and acidic residues" evidence="1">
    <location>
        <begin position="940"/>
        <end position="956"/>
    </location>
</feature>
<dbReference type="InParanoid" id="E3MUZ9"/>
<dbReference type="AlphaFoldDB" id="E3MUZ9"/>
<feature type="compositionally biased region" description="Basic and acidic residues" evidence="1">
    <location>
        <begin position="296"/>
        <end position="306"/>
    </location>
</feature>
<dbReference type="CTD" id="9826277"/>
<organism evidence="3">
    <name type="scientific">Caenorhabditis remanei</name>
    <name type="common">Caenorhabditis vulgaris</name>
    <dbReference type="NCBI Taxonomy" id="31234"/>
    <lineage>
        <taxon>Eukaryota</taxon>
        <taxon>Metazoa</taxon>
        <taxon>Ecdysozoa</taxon>
        <taxon>Nematoda</taxon>
        <taxon>Chromadorea</taxon>
        <taxon>Rhabditida</taxon>
        <taxon>Rhabditina</taxon>
        <taxon>Rhabditomorpha</taxon>
        <taxon>Rhabditoidea</taxon>
        <taxon>Rhabditidae</taxon>
        <taxon>Peloderinae</taxon>
        <taxon>Caenorhabditis</taxon>
    </lineage>
</organism>
<dbReference type="HOGENOM" id="CLU_282326_0_0_1"/>
<feature type="region of interest" description="Disordered" evidence="1">
    <location>
        <begin position="292"/>
        <end position="350"/>
    </location>
</feature>
<dbReference type="Proteomes" id="UP000008281">
    <property type="component" value="Unassembled WGS sequence"/>
</dbReference>
<evidence type="ECO:0000256" key="1">
    <source>
        <dbReference type="SAM" id="MobiDB-lite"/>
    </source>
</evidence>
<feature type="compositionally biased region" description="Basic and acidic residues" evidence="1">
    <location>
        <begin position="1026"/>
        <end position="1043"/>
    </location>
</feature>
<accession>E3MUZ9</accession>
<evidence type="ECO:0000313" key="2">
    <source>
        <dbReference type="EMBL" id="EFP10026.1"/>
    </source>
</evidence>
<feature type="compositionally biased region" description="Polar residues" evidence="1">
    <location>
        <begin position="477"/>
        <end position="491"/>
    </location>
</feature>
<feature type="compositionally biased region" description="Low complexity" evidence="1">
    <location>
        <begin position="110"/>
        <end position="128"/>
    </location>
</feature>
<dbReference type="RefSeq" id="XP_003100021.2">
    <property type="nucleotide sequence ID" value="XM_003099973.2"/>
</dbReference>
<feature type="compositionally biased region" description="Low complexity" evidence="1">
    <location>
        <begin position="166"/>
        <end position="175"/>
    </location>
</feature>
<feature type="compositionally biased region" description="Basic and acidic residues" evidence="1">
    <location>
        <begin position="971"/>
        <end position="1002"/>
    </location>
</feature>
<feature type="compositionally biased region" description="Basic and acidic residues" evidence="1">
    <location>
        <begin position="195"/>
        <end position="204"/>
    </location>
</feature>
<feature type="compositionally biased region" description="Polar residues" evidence="1">
    <location>
        <begin position="1075"/>
        <end position="1089"/>
    </location>
</feature>
<feature type="compositionally biased region" description="Polar residues" evidence="1">
    <location>
        <begin position="887"/>
        <end position="902"/>
    </location>
</feature>
<feature type="compositionally biased region" description="Acidic residues" evidence="1">
    <location>
        <begin position="176"/>
        <end position="187"/>
    </location>
</feature>
<feature type="compositionally biased region" description="Low complexity" evidence="1">
    <location>
        <begin position="492"/>
        <end position="502"/>
    </location>
</feature>
<evidence type="ECO:0000313" key="3">
    <source>
        <dbReference type="Proteomes" id="UP000008281"/>
    </source>
</evidence>